<name>A0A2P5YVH1_GOSBA</name>
<dbReference type="AlphaFoldDB" id="A0A2P5YVH1"/>
<organism evidence="2 3">
    <name type="scientific">Gossypium barbadense</name>
    <name type="common">Sea Island cotton</name>
    <name type="synonym">Hibiscus barbadensis</name>
    <dbReference type="NCBI Taxonomy" id="3634"/>
    <lineage>
        <taxon>Eukaryota</taxon>
        <taxon>Viridiplantae</taxon>
        <taxon>Streptophyta</taxon>
        <taxon>Embryophyta</taxon>
        <taxon>Tracheophyta</taxon>
        <taxon>Spermatophyta</taxon>
        <taxon>Magnoliopsida</taxon>
        <taxon>eudicotyledons</taxon>
        <taxon>Gunneridae</taxon>
        <taxon>Pentapetalae</taxon>
        <taxon>rosids</taxon>
        <taxon>malvids</taxon>
        <taxon>Malvales</taxon>
        <taxon>Malvaceae</taxon>
        <taxon>Malvoideae</taxon>
        <taxon>Gossypium</taxon>
    </lineage>
</organism>
<evidence type="ECO:0000313" key="3">
    <source>
        <dbReference type="Proteomes" id="UP000239757"/>
    </source>
</evidence>
<accession>A0A2P5YVH1</accession>
<proteinExistence type="predicted"/>
<dbReference type="EMBL" id="KZ662748">
    <property type="protein sequence ID" value="PPS19606.1"/>
    <property type="molecule type" value="Genomic_DNA"/>
</dbReference>
<protein>
    <submittedName>
        <fullName evidence="2">Uncharacterized protein</fullName>
    </submittedName>
</protein>
<evidence type="ECO:0000256" key="1">
    <source>
        <dbReference type="SAM" id="MobiDB-lite"/>
    </source>
</evidence>
<reference evidence="2 3" key="1">
    <citation type="submission" date="2015-01" db="EMBL/GenBank/DDBJ databases">
        <title>Genome of allotetraploid Gossypium barbadense reveals genomic plasticity and fiber elongation in cotton evolution.</title>
        <authorList>
            <person name="Chen X."/>
            <person name="Liu X."/>
            <person name="Zhao B."/>
            <person name="Zheng H."/>
            <person name="Hu Y."/>
            <person name="Lu G."/>
            <person name="Yang C."/>
            <person name="Chen J."/>
            <person name="Shan C."/>
            <person name="Zhang L."/>
            <person name="Zhou Y."/>
            <person name="Wang L."/>
            <person name="Guo W."/>
            <person name="Bai Y."/>
            <person name="Ruan J."/>
            <person name="Shangguan X."/>
            <person name="Mao Y."/>
            <person name="Jiang J."/>
            <person name="Zhu Y."/>
            <person name="Lei J."/>
            <person name="Kang H."/>
            <person name="Chen S."/>
            <person name="He X."/>
            <person name="Wang R."/>
            <person name="Wang Y."/>
            <person name="Chen J."/>
            <person name="Wang L."/>
            <person name="Yu S."/>
            <person name="Wang B."/>
            <person name="Wei J."/>
            <person name="Song S."/>
            <person name="Lu X."/>
            <person name="Gao Z."/>
            <person name="Gu W."/>
            <person name="Deng X."/>
            <person name="Ma D."/>
            <person name="Wang S."/>
            <person name="Liang W."/>
            <person name="Fang L."/>
            <person name="Cai C."/>
            <person name="Zhu X."/>
            <person name="Zhou B."/>
            <person name="Zhang Y."/>
            <person name="Chen Z."/>
            <person name="Xu S."/>
            <person name="Zhu R."/>
            <person name="Wang S."/>
            <person name="Zhang T."/>
            <person name="Zhao G."/>
        </authorList>
    </citation>
    <scope>NUCLEOTIDE SEQUENCE [LARGE SCALE GENOMIC DNA]</scope>
    <source>
        <strain evidence="3">cv. Xinhai21</strain>
        <tissue evidence="2">Leaf</tissue>
    </source>
</reference>
<dbReference type="Proteomes" id="UP000239757">
    <property type="component" value="Unassembled WGS sequence"/>
</dbReference>
<evidence type="ECO:0000313" key="2">
    <source>
        <dbReference type="EMBL" id="PPS19606.1"/>
    </source>
</evidence>
<sequence length="72" mass="8086">MLPKLLPSAGLTPWQQEKVIINTPWGKSCTWPIRIKERFSHRKQQSSAKEGRVPAGKSKRDQDGNISLSSEA</sequence>
<feature type="region of interest" description="Disordered" evidence="1">
    <location>
        <begin position="37"/>
        <end position="72"/>
    </location>
</feature>
<gene>
    <name evidence="2" type="ORF">GOBAR_AA00956</name>
</gene>